<keyword evidence="3" id="KW-1185">Reference proteome</keyword>
<feature type="transmembrane region" description="Helical" evidence="1">
    <location>
        <begin position="49"/>
        <end position="67"/>
    </location>
</feature>
<comment type="caution">
    <text evidence="2">The sequence shown here is derived from an EMBL/GenBank/DDBJ whole genome shotgun (WGS) entry which is preliminary data.</text>
</comment>
<protein>
    <submittedName>
        <fullName evidence="2">Uncharacterized protein</fullName>
    </submittedName>
</protein>
<name>A0A3A4AIK5_9ACTN</name>
<dbReference type="Proteomes" id="UP000265768">
    <property type="component" value="Unassembled WGS sequence"/>
</dbReference>
<feature type="transmembrane region" description="Helical" evidence="1">
    <location>
        <begin position="74"/>
        <end position="96"/>
    </location>
</feature>
<dbReference type="AlphaFoldDB" id="A0A3A4AIK5"/>
<keyword evidence="1" id="KW-0472">Membrane</keyword>
<evidence type="ECO:0000313" key="3">
    <source>
        <dbReference type="Proteomes" id="UP000265768"/>
    </source>
</evidence>
<evidence type="ECO:0000256" key="1">
    <source>
        <dbReference type="SAM" id="Phobius"/>
    </source>
</evidence>
<evidence type="ECO:0000313" key="2">
    <source>
        <dbReference type="EMBL" id="RJL26457.1"/>
    </source>
</evidence>
<organism evidence="2 3">
    <name type="scientific">Bailinhaonella thermotolerans</name>
    <dbReference type="NCBI Taxonomy" id="1070861"/>
    <lineage>
        <taxon>Bacteria</taxon>
        <taxon>Bacillati</taxon>
        <taxon>Actinomycetota</taxon>
        <taxon>Actinomycetes</taxon>
        <taxon>Streptosporangiales</taxon>
        <taxon>Streptosporangiaceae</taxon>
        <taxon>Bailinhaonella</taxon>
    </lineage>
</organism>
<keyword evidence="1" id="KW-0812">Transmembrane</keyword>
<feature type="transmembrane region" description="Helical" evidence="1">
    <location>
        <begin position="123"/>
        <end position="144"/>
    </location>
</feature>
<proteinExistence type="predicted"/>
<dbReference type="RefSeq" id="WP_119929187.1">
    <property type="nucleotide sequence ID" value="NZ_QZEY01000012.1"/>
</dbReference>
<accession>A0A3A4AIK5</accession>
<keyword evidence="1" id="KW-1133">Transmembrane helix</keyword>
<dbReference type="EMBL" id="QZEY01000012">
    <property type="protein sequence ID" value="RJL26457.1"/>
    <property type="molecule type" value="Genomic_DNA"/>
</dbReference>
<gene>
    <name evidence="2" type="ORF">D5H75_26065</name>
</gene>
<reference evidence="2 3" key="1">
    <citation type="submission" date="2018-09" db="EMBL/GenBank/DDBJ databases">
        <title>YIM 75507 draft genome.</title>
        <authorList>
            <person name="Tang S."/>
            <person name="Feng Y."/>
        </authorList>
    </citation>
    <scope>NUCLEOTIDE SEQUENCE [LARGE SCALE GENOMIC DNA]</scope>
    <source>
        <strain evidence="2 3">YIM 75507</strain>
    </source>
</reference>
<sequence>MLGSPGRTGRGVPAAVTLAGLLLAASAGLPWVRLLGTPIAAYEHAEGRVVLACGLVAAALGAVAVAGSPRLAALAAAPGLVAAGAIVYVMLTLASFQERIDRATEGAPEVGELAEELGPRLTVWAFLALAAAVAVTALALSAAARRARA</sequence>
<feature type="transmembrane region" description="Helical" evidence="1">
    <location>
        <begin position="12"/>
        <end position="29"/>
    </location>
</feature>